<name>A0ABU8B424_9BRAD</name>
<gene>
    <name evidence="1" type="ORF">V1286_000498</name>
</gene>
<evidence type="ECO:0000313" key="2">
    <source>
        <dbReference type="Proteomes" id="UP001364224"/>
    </source>
</evidence>
<dbReference type="RefSeq" id="WP_334477352.1">
    <property type="nucleotide sequence ID" value="NZ_JAZHRV010000001.1"/>
</dbReference>
<sequence>MQRIERLQVTNHERWGKLVKTWATGTNYLDDDNVYPLPETIDEFKEQLAKAQVFATVPDRFKHITFVKQEQDTITVKLPPKVMIEDSEALLNQPGATYPLPPFYKRLFNGMDPVIPESEKFRVHAERIGDYTISACA</sequence>
<protein>
    <submittedName>
        <fullName evidence="1">Uncharacterized protein</fullName>
    </submittedName>
</protein>
<accession>A0ABU8B424</accession>
<comment type="caution">
    <text evidence="1">The sequence shown here is derived from an EMBL/GenBank/DDBJ whole genome shotgun (WGS) entry which is preliminary data.</text>
</comment>
<keyword evidence="2" id="KW-1185">Reference proteome</keyword>
<dbReference type="EMBL" id="JAZHRV010000001">
    <property type="protein sequence ID" value="MEH2552969.1"/>
    <property type="molecule type" value="Genomic_DNA"/>
</dbReference>
<organism evidence="1 2">
    <name type="scientific">Bradyrhizobium algeriense</name>
    <dbReference type="NCBI Taxonomy" id="634784"/>
    <lineage>
        <taxon>Bacteria</taxon>
        <taxon>Pseudomonadati</taxon>
        <taxon>Pseudomonadota</taxon>
        <taxon>Alphaproteobacteria</taxon>
        <taxon>Hyphomicrobiales</taxon>
        <taxon>Nitrobacteraceae</taxon>
        <taxon>Bradyrhizobium</taxon>
    </lineage>
</organism>
<reference evidence="1 2" key="1">
    <citation type="submission" date="2024-02" db="EMBL/GenBank/DDBJ databases">
        <title>Adaptive strategies in a cosmopolitan and abundant soil bacterium.</title>
        <authorList>
            <person name="Carini P."/>
        </authorList>
    </citation>
    <scope>NUCLEOTIDE SEQUENCE [LARGE SCALE GENOMIC DNA]</scope>
    <source>
        <strain evidence="1 2">AZCC 1608</strain>
    </source>
</reference>
<evidence type="ECO:0000313" key="1">
    <source>
        <dbReference type="EMBL" id="MEH2552969.1"/>
    </source>
</evidence>
<proteinExistence type="predicted"/>
<dbReference type="Proteomes" id="UP001364224">
    <property type="component" value="Unassembled WGS sequence"/>
</dbReference>